<reference evidence="1" key="1">
    <citation type="submission" date="2020-04" db="EMBL/GenBank/DDBJ databases">
        <authorList>
            <person name="Chiriac C."/>
            <person name="Salcher M."/>
            <person name="Ghai R."/>
            <person name="Kavagutti S V."/>
        </authorList>
    </citation>
    <scope>NUCLEOTIDE SEQUENCE</scope>
</reference>
<accession>A0A6J5KZU1</accession>
<sequence length="105" mass="11462">MKNVYGTLYTVAGYSKGPDGAVKFRVANDMARAGVLVRNGHTQVNLVALPMAMSKEAARQFIDAKGVKQNLGKLGECVARAMSSAEARRIRSQFNERVRIAYEAN</sequence>
<organism evidence="1">
    <name type="scientific">uncultured Caudovirales phage</name>
    <dbReference type="NCBI Taxonomy" id="2100421"/>
    <lineage>
        <taxon>Viruses</taxon>
        <taxon>Duplodnaviria</taxon>
        <taxon>Heunggongvirae</taxon>
        <taxon>Uroviricota</taxon>
        <taxon>Caudoviricetes</taxon>
        <taxon>Peduoviridae</taxon>
        <taxon>Maltschvirus</taxon>
        <taxon>Maltschvirus maltsch</taxon>
    </lineage>
</organism>
<dbReference type="EMBL" id="LR796187">
    <property type="protein sequence ID" value="CAB4125620.1"/>
    <property type="molecule type" value="Genomic_DNA"/>
</dbReference>
<evidence type="ECO:0000313" key="2">
    <source>
        <dbReference type="EMBL" id="CAB5209418.1"/>
    </source>
</evidence>
<dbReference type="EMBL" id="LR798231">
    <property type="protein sequence ID" value="CAB5209418.1"/>
    <property type="molecule type" value="Genomic_DNA"/>
</dbReference>
<name>A0A6J5KZU1_9CAUD</name>
<protein>
    <submittedName>
        <fullName evidence="1">Uncharacterized protein</fullName>
    </submittedName>
</protein>
<gene>
    <name evidence="2" type="ORF">UFOVP181_469</name>
    <name evidence="1" type="ORF">UFOVP57_172</name>
</gene>
<evidence type="ECO:0000313" key="1">
    <source>
        <dbReference type="EMBL" id="CAB4125620.1"/>
    </source>
</evidence>
<proteinExistence type="predicted"/>